<evidence type="ECO:0000313" key="1">
    <source>
        <dbReference type="EMBL" id="TFK78174.1"/>
    </source>
</evidence>
<evidence type="ECO:0000313" key="2">
    <source>
        <dbReference type="Proteomes" id="UP000308197"/>
    </source>
</evidence>
<organism evidence="1 2">
    <name type="scientific">Polyporus arcularius HHB13444</name>
    <dbReference type="NCBI Taxonomy" id="1314778"/>
    <lineage>
        <taxon>Eukaryota</taxon>
        <taxon>Fungi</taxon>
        <taxon>Dikarya</taxon>
        <taxon>Basidiomycota</taxon>
        <taxon>Agaricomycotina</taxon>
        <taxon>Agaricomycetes</taxon>
        <taxon>Polyporales</taxon>
        <taxon>Polyporaceae</taxon>
        <taxon>Polyporus</taxon>
    </lineage>
</organism>
<dbReference type="InParanoid" id="A0A5C3NLS7"/>
<proteinExistence type="predicted"/>
<dbReference type="EMBL" id="ML212741">
    <property type="protein sequence ID" value="TFK78174.1"/>
    <property type="molecule type" value="Genomic_DNA"/>
</dbReference>
<dbReference type="Proteomes" id="UP000308197">
    <property type="component" value="Unassembled WGS sequence"/>
</dbReference>
<reference evidence="1 2" key="1">
    <citation type="journal article" date="2019" name="Nat. Ecol. Evol.">
        <title>Megaphylogeny resolves global patterns of mushroom evolution.</title>
        <authorList>
            <person name="Varga T."/>
            <person name="Krizsan K."/>
            <person name="Foldi C."/>
            <person name="Dima B."/>
            <person name="Sanchez-Garcia M."/>
            <person name="Sanchez-Ramirez S."/>
            <person name="Szollosi G.J."/>
            <person name="Szarkandi J.G."/>
            <person name="Papp V."/>
            <person name="Albert L."/>
            <person name="Andreopoulos W."/>
            <person name="Angelini C."/>
            <person name="Antonin V."/>
            <person name="Barry K.W."/>
            <person name="Bougher N.L."/>
            <person name="Buchanan P."/>
            <person name="Buyck B."/>
            <person name="Bense V."/>
            <person name="Catcheside P."/>
            <person name="Chovatia M."/>
            <person name="Cooper J."/>
            <person name="Damon W."/>
            <person name="Desjardin D."/>
            <person name="Finy P."/>
            <person name="Geml J."/>
            <person name="Haridas S."/>
            <person name="Hughes K."/>
            <person name="Justo A."/>
            <person name="Karasinski D."/>
            <person name="Kautmanova I."/>
            <person name="Kiss B."/>
            <person name="Kocsube S."/>
            <person name="Kotiranta H."/>
            <person name="LaButti K.M."/>
            <person name="Lechner B.E."/>
            <person name="Liimatainen K."/>
            <person name="Lipzen A."/>
            <person name="Lukacs Z."/>
            <person name="Mihaltcheva S."/>
            <person name="Morgado L.N."/>
            <person name="Niskanen T."/>
            <person name="Noordeloos M.E."/>
            <person name="Ohm R.A."/>
            <person name="Ortiz-Santana B."/>
            <person name="Ovrebo C."/>
            <person name="Racz N."/>
            <person name="Riley R."/>
            <person name="Savchenko A."/>
            <person name="Shiryaev A."/>
            <person name="Soop K."/>
            <person name="Spirin V."/>
            <person name="Szebenyi C."/>
            <person name="Tomsovsky M."/>
            <person name="Tulloss R.E."/>
            <person name="Uehling J."/>
            <person name="Grigoriev I.V."/>
            <person name="Vagvolgyi C."/>
            <person name="Papp T."/>
            <person name="Martin F.M."/>
            <person name="Miettinen O."/>
            <person name="Hibbett D.S."/>
            <person name="Nagy L.G."/>
        </authorList>
    </citation>
    <scope>NUCLEOTIDE SEQUENCE [LARGE SCALE GENOMIC DNA]</scope>
    <source>
        <strain evidence="1 2">HHB13444</strain>
    </source>
</reference>
<name>A0A5C3NLS7_9APHY</name>
<protein>
    <submittedName>
        <fullName evidence="1">Uncharacterized protein</fullName>
    </submittedName>
</protein>
<keyword evidence="2" id="KW-1185">Reference proteome</keyword>
<accession>A0A5C3NLS7</accession>
<sequence length="160" mass="17612">MSYTGLNPACIEVYLGFPERHRVARSGKATYNQVLSILSQYTTRDTFQYIFAILKASLLISSGDVGQYREEGTVDRALSNKPTNVLNGAELKEWTSVLLVVKTPCHFASSPHILAISCPFSSHSVMSESWMPHGSDRAIRSLIHWTKETGSVVLPGIVIG</sequence>
<dbReference type="AlphaFoldDB" id="A0A5C3NLS7"/>
<gene>
    <name evidence="1" type="ORF">K466DRAFT_571005</name>
</gene>